<dbReference type="KEGG" id="ehx:EMIHUDRAFT_440960"/>
<dbReference type="HOGENOM" id="CLU_625003_0_0_1"/>
<dbReference type="AlphaFoldDB" id="A0A0D3KIV2"/>
<keyword evidence="1" id="KW-0732">Signal</keyword>
<evidence type="ECO:0000256" key="1">
    <source>
        <dbReference type="SAM" id="SignalP"/>
    </source>
</evidence>
<reference evidence="3" key="1">
    <citation type="journal article" date="2013" name="Nature">
        <title>Pan genome of the phytoplankton Emiliania underpins its global distribution.</title>
        <authorList>
            <person name="Read B.A."/>
            <person name="Kegel J."/>
            <person name="Klute M.J."/>
            <person name="Kuo A."/>
            <person name="Lefebvre S.C."/>
            <person name="Maumus F."/>
            <person name="Mayer C."/>
            <person name="Miller J."/>
            <person name="Monier A."/>
            <person name="Salamov A."/>
            <person name="Young J."/>
            <person name="Aguilar M."/>
            <person name="Claverie J.M."/>
            <person name="Frickenhaus S."/>
            <person name="Gonzalez K."/>
            <person name="Herman E.K."/>
            <person name="Lin Y.C."/>
            <person name="Napier J."/>
            <person name="Ogata H."/>
            <person name="Sarno A.F."/>
            <person name="Shmutz J."/>
            <person name="Schroeder D."/>
            <person name="de Vargas C."/>
            <person name="Verret F."/>
            <person name="von Dassow P."/>
            <person name="Valentin K."/>
            <person name="Van de Peer Y."/>
            <person name="Wheeler G."/>
            <person name="Dacks J.B."/>
            <person name="Delwiche C.F."/>
            <person name="Dyhrman S.T."/>
            <person name="Glockner G."/>
            <person name="John U."/>
            <person name="Richards T."/>
            <person name="Worden A.Z."/>
            <person name="Zhang X."/>
            <person name="Grigoriev I.V."/>
            <person name="Allen A.E."/>
            <person name="Bidle K."/>
            <person name="Borodovsky M."/>
            <person name="Bowler C."/>
            <person name="Brownlee C."/>
            <person name="Cock J.M."/>
            <person name="Elias M."/>
            <person name="Gladyshev V.N."/>
            <person name="Groth M."/>
            <person name="Guda C."/>
            <person name="Hadaegh A."/>
            <person name="Iglesias-Rodriguez M.D."/>
            <person name="Jenkins J."/>
            <person name="Jones B.M."/>
            <person name="Lawson T."/>
            <person name="Leese F."/>
            <person name="Lindquist E."/>
            <person name="Lobanov A."/>
            <person name="Lomsadze A."/>
            <person name="Malik S.B."/>
            <person name="Marsh M.E."/>
            <person name="Mackinder L."/>
            <person name="Mock T."/>
            <person name="Mueller-Roeber B."/>
            <person name="Pagarete A."/>
            <person name="Parker M."/>
            <person name="Probert I."/>
            <person name="Quesneville H."/>
            <person name="Raines C."/>
            <person name="Rensing S.A."/>
            <person name="Riano-Pachon D.M."/>
            <person name="Richier S."/>
            <person name="Rokitta S."/>
            <person name="Shiraiwa Y."/>
            <person name="Soanes D.M."/>
            <person name="van der Giezen M."/>
            <person name="Wahlund T.M."/>
            <person name="Williams B."/>
            <person name="Wilson W."/>
            <person name="Wolfe G."/>
            <person name="Wurch L.L."/>
        </authorList>
    </citation>
    <scope>NUCLEOTIDE SEQUENCE</scope>
</reference>
<keyword evidence="3" id="KW-1185">Reference proteome</keyword>
<evidence type="ECO:0000313" key="2">
    <source>
        <dbReference type="EnsemblProtists" id="EOD35687"/>
    </source>
</evidence>
<dbReference type="Proteomes" id="UP000013827">
    <property type="component" value="Unassembled WGS sequence"/>
</dbReference>
<dbReference type="GeneID" id="17280958"/>
<protein>
    <recommendedName>
        <fullName evidence="4">PH domain-containing protein</fullName>
    </recommendedName>
</protein>
<dbReference type="RefSeq" id="XP_005788116.1">
    <property type="nucleotide sequence ID" value="XM_005788059.1"/>
</dbReference>
<dbReference type="PaxDb" id="2903-EOD35687"/>
<accession>A0A0D3KIV2</accession>
<reference evidence="2" key="2">
    <citation type="submission" date="2024-10" db="UniProtKB">
        <authorList>
            <consortium name="EnsemblProtists"/>
        </authorList>
    </citation>
    <scope>IDENTIFICATION</scope>
</reference>
<feature type="chain" id="PRO_5044291836" description="PH domain-containing protein" evidence="1">
    <location>
        <begin position="23"/>
        <end position="439"/>
    </location>
</feature>
<organism evidence="2 3">
    <name type="scientific">Emiliania huxleyi (strain CCMP1516)</name>
    <dbReference type="NCBI Taxonomy" id="280463"/>
    <lineage>
        <taxon>Eukaryota</taxon>
        <taxon>Haptista</taxon>
        <taxon>Haptophyta</taxon>
        <taxon>Prymnesiophyceae</taxon>
        <taxon>Isochrysidales</taxon>
        <taxon>Noelaerhabdaceae</taxon>
        <taxon>Emiliania</taxon>
    </lineage>
</organism>
<proteinExistence type="predicted"/>
<sequence>MPLVAALPVAAVITALATRVAAALFTASSTATAAAAAAAAAPMWMCTAATATTAASAAAAIASARGKRRDTAESTPVELITVHDGMRLVTGPLRLEPSDGGPCLSPWRLEQRGSRRWLRGDEGTRLALRDAGGVGQVLCLGPGCLRCLSRGSRNRMAARACWKGDHEAVVVQGVVQAAWPLAEPACSYAALTPAVWVSAAAPPPQLLAVAVAVAVAIAALQLHRQQKQISRSRLALARASGAAREARLSWREARDATRPLQLVTALREGTHAEEVSVVDPSGKLLMSWAEGLLRLSDDHGALVLTPPPSKLSLLTTRHRISLAELSGLRYAEDLPEALRLHAAQSAKKWATRRCLRLSTLSREYVVRFSSDWAALLWLEGLQALLHAAGLLLKPIRPAALLWLRARTRLSEASREQGLARGRLLAKVIRESAAPSAAPS</sequence>
<evidence type="ECO:0008006" key="4">
    <source>
        <dbReference type="Google" id="ProtNLM"/>
    </source>
</evidence>
<dbReference type="EnsemblProtists" id="EOD35687">
    <property type="protein sequence ID" value="EOD35687"/>
    <property type="gene ID" value="EMIHUDRAFT_440960"/>
</dbReference>
<evidence type="ECO:0000313" key="3">
    <source>
        <dbReference type="Proteomes" id="UP000013827"/>
    </source>
</evidence>
<name>A0A0D3KIV2_EMIH1</name>
<feature type="signal peptide" evidence="1">
    <location>
        <begin position="1"/>
        <end position="22"/>
    </location>
</feature>